<sequence>MNKIEFLQRYAEDEKQTRLELLDLFINSPIPKNEMIDHMALYTHRQMLSHILFINDIFQQILNVNGVIMEFGVRWGTNLAIYEALRGIYEPYNYTRKIVGFDTFEGFPSVNEKDGTDSIIKKGAYAVTEGYEEYLENLLFTRQKLSPLNHINKFELVKGDATQTLKKYLEEHPETIISLAYFDFDIYEPTKACLELIMERVTKGSIIAFDELNYPAFPGETLALLEVLGINKYQIRRSKFATVPSYIIIE</sequence>
<evidence type="ECO:0000313" key="2">
    <source>
        <dbReference type="Proteomes" id="UP000241645"/>
    </source>
</evidence>
<keyword evidence="2" id="KW-1185">Reference proteome</keyword>
<accession>A0ABX5FPI9</accession>
<dbReference type="RefSeq" id="WP_106835138.1">
    <property type="nucleotide sequence ID" value="NZ_JARMEW010000041.1"/>
</dbReference>
<dbReference type="PANTHER" id="PTHR40036:SF1">
    <property type="entry name" value="MACROCIN O-METHYLTRANSFERASE"/>
    <property type="match status" value="1"/>
</dbReference>
<dbReference type="GeneID" id="95751899"/>
<name>A0ABX5FPI9_9BACL</name>
<dbReference type="PANTHER" id="PTHR40036">
    <property type="entry name" value="MACROCIN O-METHYLTRANSFERASE"/>
    <property type="match status" value="1"/>
</dbReference>
<dbReference type="InterPro" id="IPR029063">
    <property type="entry name" value="SAM-dependent_MTases_sf"/>
</dbReference>
<comment type="caution">
    <text evidence="1">The sequence shown here is derived from an EMBL/GenBank/DDBJ whole genome shotgun (WGS) entry which is preliminary data.</text>
</comment>
<dbReference type="SUPFAM" id="SSF53335">
    <property type="entry name" value="S-adenosyl-L-methionine-dependent methyltransferases"/>
    <property type="match status" value="1"/>
</dbReference>
<dbReference type="InterPro" id="IPR008884">
    <property type="entry name" value="TylF_MeTrfase"/>
</dbReference>
<dbReference type="Pfam" id="PF05711">
    <property type="entry name" value="TylF"/>
    <property type="match status" value="1"/>
</dbReference>
<organism evidence="1 2">
    <name type="scientific">Brevibacillus porteri</name>
    <dbReference type="NCBI Taxonomy" id="2126350"/>
    <lineage>
        <taxon>Bacteria</taxon>
        <taxon>Bacillati</taxon>
        <taxon>Bacillota</taxon>
        <taxon>Bacilli</taxon>
        <taxon>Bacillales</taxon>
        <taxon>Paenibacillaceae</taxon>
        <taxon>Brevibacillus</taxon>
    </lineage>
</organism>
<evidence type="ECO:0000313" key="1">
    <source>
        <dbReference type="EMBL" id="PSK08455.1"/>
    </source>
</evidence>
<dbReference type="EMBL" id="PXZO01000033">
    <property type="protein sequence ID" value="PSK08455.1"/>
    <property type="molecule type" value="Genomic_DNA"/>
</dbReference>
<reference evidence="1 2" key="1">
    <citation type="submission" date="2018-03" db="EMBL/GenBank/DDBJ databases">
        <title>Brevisbacillus phylogenomics.</title>
        <authorList>
            <person name="Dunlap C."/>
        </authorList>
    </citation>
    <scope>NUCLEOTIDE SEQUENCE [LARGE SCALE GENOMIC DNA]</scope>
    <source>
        <strain evidence="1 2">NRRL B-41110</strain>
    </source>
</reference>
<proteinExistence type="predicted"/>
<dbReference type="Proteomes" id="UP000241645">
    <property type="component" value="Unassembled WGS sequence"/>
</dbReference>
<protein>
    <submittedName>
        <fullName evidence="1">Crotonobetainyl-CoA--carnitine CoA-transferase</fullName>
    </submittedName>
</protein>
<dbReference type="Gene3D" id="3.40.50.150">
    <property type="entry name" value="Vaccinia Virus protein VP39"/>
    <property type="match status" value="1"/>
</dbReference>
<gene>
    <name evidence="1" type="ORF">C7R92_17545</name>
</gene>